<accession>W9XCZ4</accession>
<evidence type="ECO:0000313" key="3">
    <source>
        <dbReference type="Proteomes" id="UP000019478"/>
    </source>
</evidence>
<protein>
    <submittedName>
        <fullName evidence="2">Uncharacterized protein</fullName>
    </submittedName>
</protein>
<dbReference type="Proteomes" id="UP000019478">
    <property type="component" value="Unassembled WGS sequence"/>
</dbReference>
<gene>
    <name evidence="2" type="ORF">A1O3_09239</name>
</gene>
<dbReference type="RefSeq" id="XP_007737523.1">
    <property type="nucleotide sequence ID" value="XM_007739333.1"/>
</dbReference>
<reference evidence="2 3" key="1">
    <citation type="submission" date="2013-03" db="EMBL/GenBank/DDBJ databases">
        <title>The Genome Sequence of Capronia epimyces CBS 606.96.</title>
        <authorList>
            <consortium name="The Broad Institute Genomics Platform"/>
            <person name="Cuomo C."/>
            <person name="de Hoog S."/>
            <person name="Gorbushina A."/>
            <person name="Walker B."/>
            <person name="Young S.K."/>
            <person name="Zeng Q."/>
            <person name="Gargeya S."/>
            <person name="Fitzgerald M."/>
            <person name="Haas B."/>
            <person name="Abouelleil A."/>
            <person name="Allen A.W."/>
            <person name="Alvarado L."/>
            <person name="Arachchi H.M."/>
            <person name="Berlin A.M."/>
            <person name="Chapman S.B."/>
            <person name="Gainer-Dewar J."/>
            <person name="Goldberg J."/>
            <person name="Griggs A."/>
            <person name="Gujja S."/>
            <person name="Hansen M."/>
            <person name="Howarth C."/>
            <person name="Imamovic A."/>
            <person name="Ireland A."/>
            <person name="Larimer J."/>
            <person name="McCowan C."/>
            <person name="Murphy C."/>
            <person name="Pearson M."/>
            <person name="Poon T.W."/>
            <person name="Priest M."/>
            <person name="Roberts A."/>
            <person name="Saif S."/>
            <person name="Shea T."/>
            <person name="Sisk P."/>
            <person name="Sykes S."/>
            <person name="Wortman J."/>
            <person name="Nusbaum C."/>
            <person name="Birren B."/>
        </authorList>
    </citation>
    <scope>NUCLEOTIDE SEQUENCE [LARGE SCALE GENOMIC DNA]</scope>
    <source>
        <strain evidence="2 3">CBS 606.96</strain>
    </source>
</reference>
<evidence type="ECO:0000313" key="2">
    <source>
        <dbReference type="EMBL" id="EXJ78078.1"/>
    </source>
</evidence>
<dbReference type="EMBL" id="AMGY01000009">
    <property type="protein sequence ID" value="EXJ78078.1"/>
    <property type="molecule type" value="Genomic_DNA"/>
</dbReference>
<name>W9XCZ4_9EURO</name>
<keyword evidence="3" id="KW-1185">Reference proteome</keyword>
<dbReference type="HOGENOM" id="CLU_2385929_0_0_1"/>
<dbReference type="GeneID" id="19173323"/>
<evidence type="ECO:0000256" key="1">
    <source>
        <dbReference type="SAM" id="MobiDB-lite"/>
    </source>
</evidence>
<feature type="region of interest" description="Disordered" evidence="1">
    <location>
        <begin position="63"/>
        <end position="82"/>
    </location>
</feature>
<comment type="caution">
    <text evidence="2">The sequence shown here is derived from an EMBL/GenBank/DDBJ whole genome shotgun (WGS) entry which is preliminary data.</text>
</comment>
<sequence length="94" mass="10022">MRIGRGSPAAGTRSMGPPELMFIPSIGVYRGIALARSRIAESESTIVAMAAIMAIHAGQSPAPSHLFRTEKPQHDSSMTDRRLSDSPIAAIVYT</sequence>
<feature type="compositionally biased region" description="Basic and acidic residues" evidence="1">
    <location>
        <begin position="67"/>
        <end position="82"/>
    </location>
</feature>
<organism evidence="2 3">
    <name type="scientific">Capronia epimyces CBS 606.96</name>
    <dbReference type="NCBI Taxonomy" id="1182542"/>
    <lineage>
        <taxon>Eukaryota</taxon>
        <taxon>Fungi</taxon>
        <taxon>Dikarya</taxon>
        <taxon>Ascomycota</taxon>
        <taxon>Pezizomycotina</taxon>
        <taxon>Eurotiomycetes</taxon>
        <taxon>Chaetothyriomycetidae</taxon>
        <taxon>Chaetothyriales</taxon>
        <taxon>Herpotrichiellaceae</taxon>
        <taxon>Capronia</taxon>
    </lineage>
</organism>
<proteinExistence type="predicted"/>
<dbReference type="AlphaFoldDB" id="W9XCZ4"/>